<comment type="caution">
    <text evidence="4">The sequence shown here is derived from an EMBL/GenBank/DDBJ whole genome shotgun (WGS) entry which is preliminary data.</text>
</comment>
<dbReference type="PANTHER" id="PTHR23146:SF0">
    <property type="entry name" value="RNA POLYMERASE-ASSOCIATED PROTEIN LEO1"/>
    <property type="match status" value="1"/>
</dbReference>
<feature type="region of interest" description="Disordered" evidence="3">
    <location>
        <begin position="689"/>
        <end position="724"/>
    </location>
</feature>
<feature type="region of interest" description="Disordered" evidence="3">
    <location>
        <begin position="944"/>
        <end position="994"/>
    </location>
</feature>
<dbReference type="PANTHER" id="PTHR23146">
    <property type="entry name" value="LEO1 PROTEIN"/>
    <property type="match status" value="1"/>
</dbReference>
<dbReference type="Proteomes" id="UP000700334">
    <property type="component" value="Unassembled WGS sequence"/>
</dbReference>
<dbReference type="AlphaFoldDB" id="A0A8J5ZQS7"/>
<dbReference type="GO" id="GO:0032968">
    <property type="term" value="P:positive regulation of transcription elongation by RNA polymerase II"/>
    <property type="evidence" value="ECO:0007669"/>
    <property type="project" value="TreeGrafter"/>
</dbReference>
<proteinExistence type="inferred from homology"/>
<dbReference type="OrthoDB" id="20844at2759"/>
<evidence type="ECO:0000313" key="5">
    <source>
        <dbReference type="Proteomes" id="UP000700334"/>
    </source>
</evidence>
<evidence type="ECO:0000256" key="3">
    <source>
        <dbReference type="SAM" id="MobiDB-lite"/>
    </source>
</evidence>
<feature type="compositionally biased region" description="Basic and acidic residues" evidence="3">
    <location>
        <begin position="257"/>
        <end position="276"/>
    </location>
</feature>
<feature type="compositionally biased region" description="Acidic residues" evidence="3">
    <location>
        <begin position="243"/>
        <end position="256"/>
    </location>
</feature>
<feature type="compositionally biased region" description="Basic and acidic residues" evidence="3">
    <location>
        <begin position="701"/>
        <end position="724"/>
    </location>
</feature>
<dbReference type="InterPro" id="IPR007149">
    <property type="entry name" value="Leo1"/>
</dbReference>
<feature type="compositionally biased region" description="Polar residues" evidence="3">
    <location>
        <begin position="96"/>
        <end position="108"/>
    </location>
</feature>
<feature type="compositionally biased region" description="Basic and acidic residues" evidence="3">
    <location>
        <begin position="290"/>
        <end position="350"/>
    </location>
</feature>
<feature type="region of interest" description="Disordered" evidence="3">
    <location>
        <begin position="612"/>
        <end position="648"/>
    </location>
</feature>
<name>A0A8J5ZQS7_GALPY</name>
<dbReference type="GO" id="GO:1990269">
    <property type="term" value="F:RNA polymerase II C-terminal domain phosphoserine binding"/>
    <property type="evidence" value="ECO:0007669"/>
    <property type="project" value="TreeGrafter"/>
</dbReference>
<evidence type="ECO:0000256" key="2">
    <source>
        <dbReference type="ARBA" id="ARBA00019689"/>
    </source>
</evidence>
<reference evidence="4" key="1">
    <citation type="journal article" date="2021" name="Evol. Appl.">
        <title>The genome of the Pyrenean desman and the effects of bottlenecks and inbreeding on the genomic landscape of an endangered species.</title>
        <authorList>
            <person name="Escoda L."/>
            <person name="Castresana J."/>
        </authorList>
    </citation>
    <scope>NUCLEOTIDE SEQUENCE</scope>
    <source>
        <strain evidence="4">IBE-C5619</strain>
    </source>
</reference>
<feature type="compositionally biased region" description="Acidic residues" evidence="3">
    <location>
        <begin position="639"/>
        <end position="648"/>
    </location>
</feature>
<keyword evidence="5" id="KW-1185">Reference proteome</keyword>
<feature type="compositionally biased region" description="Basic and acidic residues" evidence="3">
    <location>
        <begin position="612"/>
        <end position="626"/>
    </location>
</feature>
<feature type="compositionally biased region" description="Low complexity" evidence="3">
    <location>
        <begin position="381"/>
        <end position="390"/>
    </location>
</feature>
<evidence type="ECO:0000256" key="1">
    <source>
        <dbReference type="ARBA" id="ARBA00010903"/>
    </source>
</evidence>
<sequence>MPTAKLSVKVKPTGLRGRAAWWGFCGGSRLAVGFRVCDRSRAAGESWRRLDFCVGAPCPPGGAIHPGGRESLEGHTQYALKVLDSDSGSDSDSDQENVASGSNVSGSESDQDERGDSGKPSNKELFGDDSEDEGVSHHSGSDNHSERSDNRSEVSERSDHEDNDPSDVDQHSGSETHNDDEDEGHRSDEGSHHSEAEGSEKAHSDDEKWGREDKSDQSDDEKMQNSDDEDRAQGSDEDKLQNSDDDEKMQNTDDEERPQLSDDERQQLSEEEKANSDDDERPAASDNDDEKQNSDDEERPQMSDEEKMQNSDDERPQASDEEPRHSDDEEEQDHKSESARGSDSEDEVLRMKRKNAIASDSEAESDTEVPKDNSGTMDLFGGADDISSGSDGEDKPPTPGQPVDENGLPQDQQEEEPIPETRIEVEIPKVNTDLGNDLYFVKLPNFLSVEPRPFDPQYYEDEFEDEEMLDEEGRTRLKLKVENTIRWRIRRDEEGNEIKESNARIVKWSDGSMSLHLGNEVFDVYKAPLQGDHNHLFIRQGTGLQGQAVFKTKLTFRPHSTDSATHRKMTLSLADRCSKTQKIRILPMAGRDPECQRTEMIKKEEERLRASIRRESQQRRMREKQHQRGLSASYLEPDRYDEEEEGEESISLAAIKNRYKGGIREERARIYSSDSDEGSEEDKAQRLLKAKKLNSDEEGEPSGKRKAEDDDKASKKHKKYDERGVPWDQQKEDLLFETRIEIKIPSINSDLGNELYFVKLPKYLTIEPKPFDLQYYEDEFEDEKVLDEEDRIRLKLKVENTIRWRTRRDEEGNEVKESNARIVKWSDGSMSLHLGNKVFDVYKAPMQGNHNHLFIREDTGLQGQAIFKSKLTFRPHSADCVTHKMTLPLANRCSRTQMIRILPMAGCDPECQRTEMIKKEERLRASTHQESQVIHLRKKLNQQGLSVPYQDPDSEEEEEWARIYSSDSDEGSEEDKAQRLLKAKKLNSDEVKPN</sequence>
<feature type="compositionally biased region" description="Basic and acidic residues" evidence="3">
    <location>
        <begin position="134"/>
        <end position="160"/>
    </location>
</feature>
<evidence type="ECO:0000313" key="4">
    <source>
        <dbReference type="EMBL" id="KAG8505336.1"/>
    </source>
</evidence>
<protein>
    <recommendedName>
        <fullName evidence="2">RNA polymerase-associated protein LEO1</fullName>
    </recommendedName>
</protein>
<gene>
    <name evidence="4" type="ORF">J0S82_001140</name>
</gene>
<dbReference type="GO" id="GO:0006368">
    <property type="term" value="P:transcription elongation by RNA polymerase II"/>
    <property type="evidence" value="ECO:0007669"/>
    <property type="project" value="InterPro"/>
</dbReference>
<feature type="compositionally biased region" description="Basic and acidic residues" evidence="3">
    <location>
        <begin position="112"/>
        <end position="126"/>
    </location>
</feature>
<feature type="compositionally biased region" description="Basic and acidic residues" evidence="3">
    <location>
        <begin position="168"/>
        <end position="242"/>
    </location>
</feature>
<accession>A0A8J5ZQS7</accession>
<feature type="region of interest" description="Disordered" evidence="3">
    <location>
        <begin position="84"/>
        <end position="426"/>
    </location>
</feature>
<dbReference type="EMBL" id="JAGFMF010012266">
    <property type="protein sequence ID" value="KAG8505336.1"/>
    <property type="molecule type" value="Genomic_DNA"/>
</dbReference>
<dbReference type="GO" id="GO:0016593">
    <property type="term" value="C:Cdc73/Paf1 complex"/>
    <property type="evidence" value="ECO:0007669"/>
    <property type="project" value="InterPro"/>
</dbReference>
<organism evidence="4 5">
    <name type="scientific">Galemys pyrenaicus</name>
    <name type="common">Iberian desman</name>
    <name type="synonym">Pyrenean desman</name>
    <dbReference type="NCBI Taxonomy" id="202257"/>
    <lineage>
        <taxon>Eukaryota</taxon>
        <taxon>Metazoa</taxon>
        <taxon>Chordata</taxon>
        <taxon>Craniata</taxon>
        <taxon>Vertebrata</taxon>
        <taxon>Euteleostomi</taxon>
        <taxon>Mammalia</taxon>
        <taxon>Eutheria</taxon>
        <taxon>Laurasiatheria</taxon>
        <taxon>Eulipotyphla</taxon>
        <taxon>Talpidae</taxon>
        <taxon>Galemys</taxon>
    </lineage>
</organism>
<dbReference type="Pfam" id="PF04004">
    <property type="entry name" value="Leo1"/>
    <property type="match status" value="2"/>
</dbReference>
<comment type="similarity">
    <text evidence="1">Belongs to the LEO1 family.</text>
</comment>